<dbReference type="Pfam" id="PF04548">
    <property type="entry name" value="AIG1"/>
    <property type="match status" value="1"/>
</dbReference>
<dbReference type="EMBL" id="JAUPFM010000004">
    <property type="protein sequence ID" value="KAK2854360.1"/>
    <property type="molecule type" value="Genomic_DNA"/>
</dbReference>
<dbReference type="PANTHER" id="PTHR31594:SF16">
    <property type="entry name" value="SI:CH211-281L24.3"/>
    <property type="match status" value="1"/>
</dbReference>
<dbReference type="InterPro" id="IPR052090">
    <property type="entry name" value="Cytolytic_pore-forming_toxin"/>
</dbReference>
<dbReference type="SMART" id="SM00060">
    <property type="entry name" value="FN3"/>
    <property type="match status" value="3"/>
</dbReference>
<evidence type="ECO:0000313" key="5">
    <source>
        <dbReference type="Proteomes" id="UP001187415"/>
    </source>
</evidence>
<dbReference type="Pfam" id="PF18078">
    <property type="entry name" value="Thioredoxin_11"/>
    <property type="match status" value="2"/>
</dbReference>
<dbReference type="SUPFAM" id="SSF49265">
    <property type="entry name" value="Fibronectin type III"/>
    <property type="match status" value="2"/>
</dbReference>
<dbReference type="Pfam" id="PF00041">
    <property type="entry name" value="fn3"/>
    <property type="match status" value="3"/>
</dbReference>
<name>A0AA88T540_CHASR</name>
<evidence type="ECO:0000313" key="4">
    <source>
        <dbReference type="EMBL" id="KAK2854360.1"/>
    </source>
</evidence>
<dbReference type="GO" id="GO:0005525">
    <property type="term" value="F:GTP binding"/>
    <property type="evidence" value="ECO:0007669"/>
    <property type="project" value="InterPro"/>
</dbReference>
<evidence type="ECO:0000259" key="3">
    <source>
        <dbReference type="PROSITE" id="PS50853"/>
    </source>
</evidence>
<dbReference type="Pfam" id="PF21109">
    <property type="entry name" value="Stonustoxin_helical"/>
    <property type="match status" value="2"/>
</dbReference>
<feature type="domain" description="Fibronectin type-III" evidence="3">
    <location>
        <begin position="928"/>
        <end position="1026"/>
    </location>
</feature>
<dbReference type="InterPro" id="IPR003961">
    <property type="entry name" value="FN3_dom"/>
</dbReference>
<dbReference type="CDD" id="cd00882">
    <property type="entry name" value="Ras_like_GTPase"/>
    <property type="match status" value="1"/>
</dbReference>
<reference evidence="4" key="1">
    <citation type="submission" date="2023-07" db="EMBL/GenBank/DDBJ databases">
        <title>Chromosome-level Genome Assembly of Striped Snakehead (Channa striata).</title>
        <authorList>
            <person name="Liu H."/>
        </authorList>
    </citation>
    <scope>NUCLEOTIDE SEQUENCE</scope>
    <source>
        <strain evidence="4">Gz</strain>
        <tissue evidence="4">Muscle</tissue>
    </source>
</reference>
<protein>
    <recommendedName>
        <fullName evidence="3">Fibronectin type-III domain-containing protein</fullName>
    </recommendedName>
</protein>
<gene>
    <name evidence="4" type="ORF">Q5P01_007021</name>
</gene>
<proteinExistence type="inferred from homology"/>
<evidence type="ECO:0000256" key="1">
    <source>
        <dbReference type="ARBA" id="ARBA00008535"/>
    </source>
</evidence>
<keyword evidence="2" id="KW-0547">Nucleotide-binding</keyword>
<comment type="similarity">
    <text evidence="1">Belongs to the TRAFAC class TrmE-Era-EngA-EngB-Septin-like GTPase superfamily. AIG1/Toc34/Toc159-like paraseptin GTPase family. IAN subfamily.</text>
</comment>
<keyword evidence="5" id="KW-1185">Reference proteome</keyword>
<dbReference type="PANTHER" id="PTHR31594">
    <property type="entry name" value="AIG1-TYPE G DOMAIN-CONTAINING PROTEIN"/>
    <property type="match status" value="1"/>
</dbReference>
<dbReference type="InterPro" id="IPR006703">
    <property type="entry name" value="G_AIG1"/>
</dbReference>
<dbReference type="InterPro" id="IPR040581">
    <property type="entry name" value="Thioredoxin_11"/>
</dbReference>
<dbReference type="InterPro" id="IPR036116">
    <property type="entry name" value="FN3_sf"/>
</dbReference>
<dbReference type="Gene3D" id="2.60.40.10">
    <property type="entry name" value="Immunoglobulins"/>
    <property type="match status" value="3"/>
</dbReference>
<accession>A0AA88T540</accession>
<dbReference type="PROSITE" id="PS50853">
    <property type="entry name" value="FN3"/>
    <property type="match status" value="3"/>
</dbReference>
<sequence length="1538" mass="174301">MDKLTIEKAALGQPFSLGTLYDCRTESIVPGLSLWDHDDLSKHIGERPQYYSDFEIVASESTDHKSELLNVDVSAKLHLLFGLIKAEGSAKYLSDNIKSRNQARVTLKYETTTKFRELSMDHLGAHNVKHREIFKQNRATHVVTGILYGARAFFVFDQDVPEDKHYEDIQGKLKLIIKIIPLVKVKCDGSVKWNNESITISKKFSCKFIGDFSLKRNPVTYHDAVQVYQNLPELLGPNKEEAVPLKVWLLPLTYFDPTATKLHWQISTASVRKAQHVLEDISDLEIRCNDALNETPAKQFPEIIKNLEAFQGICSSFKEKFKEAFQIRYFHQTQEKALEDMFTHFNTDKMMEWMDWEEREIYFLKYFTNMVENTKIVRSQKELDVELLSSDHTVCFVWTSALSNYLEQICQAEDLYDHQQLSSALDTMRHKAKLFIDFAAANMENNIKFLIVGLVSETKGVSIHLYKDSVLVTEDFEPPSKPETVTASDVTHNSVTLNICPPQFGAENITCYCVEYCVRGENKWLKERASTAGELTVSALSANTEYMIRCRAVTPAGVGPVREFSGSVKTEAEKLLKVIYVEKTETVPDDKPCCQFGGAPRRKEITTIDVSTTTCDLPQSFQSVLEDIAKLEMRCDNAMKTTIAQQFSEISKTLQTFKDLCFDLKVKFQQSLTKTHSSAITDSLKKWMDCQEKEIDTLSVTNMMKNTNIVPSENSLYKELLSAENVVCFLFTSGRSKLYLSALSRHLSQTMKPDLQPPIYNVEDRQWFFSEEVLHALRQKLKLFSDFTEANKENKNIKFLTGSITNETAVSKGASIHLYKDSVLVTEDFEPPSKPKTVTASDVTHNSVTLNICPPQFGAENITCYCVEYCVRGENKWLKERASTAGELTVSALSANTEYMIRCRAVTPGGVGPVREFSGSIKTLATSPPQKLHVKPTAREIVVTWEKPAQVGQGVHVLSYIVEYMETDSEVKERHLQWNQIVSTTETGTIKGLQPETNYTVRVRCECGQAGRSRESIAVIVYTTKSLTELLKSTSLCLKSDPPSVYRLLLRDDACAAGCRSYSLGKESDRQNRTIILVGAAGSGKSTLINTMINYIVNVEWNDNIRFKLTDEAQNPTSEVTVYRIHHQEGFTVPYSLTVVDTPGLGSTEGTDQDKEIRRQILRLLTSDIGISDVHAVCVVAPAAVTLNQPSQKYIFDSMLSIFGKDVAKNFRVLVTFVDGKHPPIVGALSALGVPGPQTEHKGPVYFKFNNSALFEGRSTADDSEEWESLNKMFWSMGTKSMKRFFVDLTDLNTQSLTLTKEVLREREELEDSVENLQKLIKLGLTKQEEIKRMTEILENCEAEIITTEGFIFEFTVKKRDISDISLTEHHTTNCLQCQYTCHYPCCISRNEDKYYCSAIGKDGHCTECPGKCEWTEHASQSCKWECEEVREKHTVEELKDKYVNAAEAQMSTQAVVDKVLTEYETVKNEILKLMERSASHLHRLEEIGLKLNQISILEYIDKLIEAEKSEAKPGWRGRLHFLMVTRQNAELIDKICR</sequence>
<dbReference type="InterPro" id="IPR013783">
    <property type="entry name" value="Ig-like_fold"/>
</dbReference>
<dbReference type="Proteomes" id="UP001187415">
    <property type="component" value="Unassembled WGS sequence"/>
</dbReference>
<evidence type="ECO:0000256" key="2">
    <source>
        <dbReference type="ARBA" id="ARBA00022741"/>
    </source>
</evidence>
<dbReference type="InterPro" id="IPR027417">
    <property type="entry name" value="P-loop_NTPase"/>
</dbReference>
<dbReference type="InterPro" id="IPR048997">
    <property type="entry name" value="Stonustoxin-like_helical"/>
</dbReference>
<feature type="domain" description="Fibronectin type-III" evidence="3">
    <location>
        <begin position="831"/>
        <end position="926"/>
    </location>
</feature>
<comment type="caution">
    <text evidence="4">The sequence shown here is derived from an EMBL/GenBank/DDBJ whole genome shotgun (WGS) entry which is preliminary data.</text>
</comment>
<dbReference type="SUPFAM" id="SSF52540">
    <property type="entry name" value="P-loop containing nucleoside triphosphate hydrolases"/>
    <property type="match status" value="1"/>
</dbReference>
<dbReference type="CDD" id="cd00063">
    <property type="entry name" value="FN3"/>
    <property type="match status" value="3"/>
</dbReference>
<feature type="domain" description="Fibronectin type-III" evidence="3">
    <location>
        <begin position="478"/>
        <end position="573"/>
    </location>
</feature>
<organism evidence="4 5">
    <name type="scientific">Channa striata</name>
    <name type="common">Snakehead murrel</name>
    <name type="synonym">Ophicephalus striatus</name>
    <dbReference type="NCBI Taxonomy" id="64152"/>
    <lineage>
        <taxon>Eukaryota</taxon>
        <taxon>Metazoa</taxon>
        <taxon>Chordata</taxon>
        <taxon>Craniata</taxon>
        <taxon>Vertebrata</taxon>
        <taxon>Euteleostomi</taxon>
        <taxon>Actinopterygii</taxon>
        <taxon>Neopterygii</taxon>
        <taxon>Teleostei</taxon>
        <taxon>Neoteleostei</taxon>
        <taxon>Acanthomorphata</taxon>
        <taxon>Anabantaria</taxon>
        <taxon>Anabantiformes</taxon>
        <taxon>Channoidei</taxon>
        <taxon>Channidae</taxon>
        <taxon>Channa</taxon>
    </lineage>
</organism>
<dbReference type="Gene3D" id="3.40.50.300">
    <property type="entry name" value="P-loop containing nucleotide triphosphate hydrolases"/>
    <property type="match status" value="1"/>
</dbReference>